<dbReference type="SUPFAM" id="SSF55545">
    <property type="entry name" value="beta-N-acetylhexosaminidase-like domain"/>
    <property type="match status" value="1"/>
</dbReference>
<dbReference type="InterPro" id="IPR029018">
    <property type="entry name" value="Hex-like_dom2"/>
</dbReference>
<proteinExistence type="inferred from homology"/>
<keyword evidence="3 9" id="KW-0732">Signal</keyword>
<dbReference type="GO" id="GO:0016231">
    <property type="term" value="F:beta-N-acetylglucosaminidase activity"/>
    <property type="evidence" value="ECO:0007669"/>
    <property type="project" value="TreeGrafter"/>
</dbReference>
<evidence type="ECO:0000313" key="13">
    <source>
        <dbReference type="Proteomes" id="UP000182658"/>
    </source>
</evidence>
<dbReference type="CDD" id="cd06562">
    <property type="entry name" value="GH20_HexA_HexB-like"/>
    <property type="match status" value="1"/>
</dbReference>
<dbReference type="OrthoDB" id="428480at2759"/>
<evidence type="ECO:0000256" key="3">
    <source>
        <dbReference type="ARBA" id="ARBA00022729"/>
    </source>
</evidence>
<evidence type="ECO:0000259" key="11">
    <source>
        <dbReference type="Pfam" id="PF14845"/>
    </source>
</evidence>
<gene>
    <name evidence="12" type="ORF">CONLIGDRAFT_675487</name>
</gene>
<feature type="active site" description="Proton donor" evidence="8">
    <location>
        <position position="376"/>
    </location>
</feature>
<comment type="catalytic activity">
    <reaction evidence="1 7">
        <text>Hydrolysis of terminal non-reducing N-acetyl-D-hexosamine residues in N-acetyl-beta-D-hexosaminides.</text>
        <dbReference type="EC" id="3.2.1.52"/>
    </reaction>
</comment>
<evidence type="ECO:0000256" key="9">
    <source>
        <dbReference type="SAM" id="SignalP"/>
    </source>
</evidence>
<dbReference type="PANTHER" id="PTHR22600:SF58">
    <property type="entry name" value="BETA-HEXOSAMINIDASE"/>
    <property type="match status" value="1"/>
</dbReference>
<dbReference type="Pfam" id="PF00728">
    <property type="entry name" value="Glyco_hydro_20"/>
    <property type="match status" value="1"/>
</dbReference>
<dbReference type="Proteomes" id="UP000182658">
    <property type="component" value="Unassembled WGS sequence"/>
</dbReference>
<evidence type="ECO:0000256" key="4">
    <source>
        <dbReference type="ARBA" id="ARBA00022801"/>
    </source>
</evidence>
<dbReference type="EMBL" id="KV875093">
    <property type="protein sequence ID" value="OIW34516.1"/>
    <property type="molecule type" value="Genomic_DNA"/>
</dbReference>
<sequence>MFSPISSCSLFLLCLVLNPVSAVWPAPKTYTKGNSTLYLNQALQITYNGAFVCWPPSPENPCPPDDTDTEYVMDQQLPYTYGFVPFNTFDSKQLVQGGVSRALGWIFSSDFVPWQFHKNGDLSDFEPDLYKGQKWVKSLQIVQTGKDCFKPLGGNVDESYNFTLSADGVAKLTAVSSTGVLRGLETFSQLFYKHSEGPFWYTPYAPISIQDSPQYPHRGILLDVARNWYPVKDILRTIDAMSWSKLNRLHIHITDSQSWPLDIPAIPELSKKGAYRPDLTYSPADIKLIQEYAIQRGIEPIIEIDMPGHIGSVAKSHPELITAYDAFPYYWWCAEPPCGAFKLNDTAVDKFLGTVFDDLLPRLAPYTSYFHTGGDELNANDSMIDPGVMSNSSEVLQPLLQKFIDSQHARVRKAGLTPMVWEEIPIDWNVTLGKDVVVQTWLGAASVKTLTSQGQQVIDSDYTYWYLDCGRGAWELFDNGEAFNAFYPFTDWCGPTKSWMLIYQHDPAANLTPEEAKLVLGGEVAVWSETIDPVNMDQVIWPRASAAGEVLWSGRQDASGQNRSQIEAAPRLSELRELMVARGVGASPITMLWCTEAANGTECSYPMKPGY</sequence>
<dbReference type="InterPro" id="IPR015883">
    <property type="entry name" value="Glyco_hydro_20_cat"/>
</dbReference>
<dbReference type="GO" id="GO:0005975">
    <property type="term" value="P:carbohydrate metabolic process"/>
    <property type="evidence" value="ECO:0007669"/>
    <property type="project" value="InterPro"/>
</dbReference>
<comment type="similarity">
    <text evidence="2 7">Belongs to the glycosyl hydrolase 20 family.</text>
</comment>
<feature type="chain" id="PRO_5012498605" description="Beta-hexosaminidase" evidence="9">
    <location>
        <begin position="23"/>
        <end position="611"/>
    </location>
</feature>
<evidence type="ECO:0000256" key="7">
    <source>
        <dbReference type="PIRNR" id="PIRNR001093"/>
    </source>
</evidence>
<dbReference type="STRING" id="1408157.A0A1J7JYM2"/>
<dbReference type="InterPro" id="IPR025705">
    <property type="entry name" value="Beta_hexosaminidase_sua/sub"/>
</dbReference>
<evidence type="ECO:0000256" key="2">
    <source>
        <dbReference type="ARBA" id="ARBA00006285"/>
    </source>
</evidence>
<dbReference type="PIRSF" id="PIRSF001093">
    <property type="entry name" value="B-hxosamndse_ab_euk"/>
    <property type="match status" value="1"/>
</dbReference>
<keyword evidence="4 7" id="KW-0378">Hydrolase</keyword>
<dbReference type="FunFam" id="3.20.20.80:FF:000063">
    <property type="entry name" value="Beta-hexosaminidase"/>
    <property type="match status" value="1"/>
</dbReference>
<accession>A0A1J7JYM2</accession>
<dbReference type="Gene3D" id="3.20.20.80">
    <property type="entry name" value="Glycosidases"/>
    <property type="match status" value="1"/>
</dbReference>
<feature type="domain" description="Beta-hexosaminidase eukaryotic type N-terminal" evidence="11">
    <location>
        <begin position="23"/>
        <end position="190"/>
    </location>
</feature>
<dbReference type="AlphaFoldDB" id="A0A1J7JYM2"/>
<dbReference type="GO" id="GO:0030203">
    <property type="term" value="P:glycosaminoglycan metabolic process"/>
    <property type="evidence" value="ECO:0007669"/>
    <property type="project" value="TreeGrafter"/>
</dbReference>
<evidence type="ECO:0000256" key="5">
    <source>
        <dbReference type="ARBA" id="ARBA00023180"/>
    </source>
</evidence>
<dbReference type="Pfam" id="PF14845">
    <property type="entry name" value="Glycohydro_20b2"/>
    <property type="match status" value="1"/>
</dbReference>
<evidence type="ECO:0000256" key="6">
    <source>
        <dbReference type="ARBA" id="ARBA00023295"/>
    </source>
</evidence>
<evidence type="ECO:0000256" key="1">
    <source>
        <dbReference type="ARBA" id="ARBA00001231"/>
    </source>
</evidence>
<dbReference type="EC" id="3.2.1.52" evidence="7"/>
<feature type="domain" description="Glycoside hydrolase family 20 catalytic" evidence="10">
    <location>
        <begin position="215"/>
        <end position="554"/>
    </location>
</feature>
<dbReference type="SUPFAM" id="SSF51445">
    <property type="entry name" value="(Trans)glycosidases"/>
    <property type="match status" value="1"/>
</dbReference>
<evidence type="ECO:0000256" key="8">
    <source>
        <dbReference type="PIRSR" id="PIRSR001093-1"/>
    </source>
</evidence>
<keyword evidence="5" id="KW-0325">Glycoprotein</keyword>
<keyword evidence="13" id="KW-1185">Reference proteome</keyword>
<organism evidence="12 13">
    <name type="scientific">Coniochaeta ligniaria NRRL 30616</name>
    <dbReference type="NCBI Taxonomy" id="1408157"/>
    <lineage>
        <taxon>Eukaryota</taxon>
        <taxon>Fungi</taxon>
        <taxon>Dikarya</taxon>
        <taxon>Ascomycota</taxon>
        <taxon>Pezizomycotina</taxon>
        <taxon>Sordariomycetes</taxon>
        <taxon>Sordariomycetidae</taxon>
        <taxon>Coniochaetales</taxon>
        <taxon>Coniochaetaceae</taxon>
        <taxon>Coniochaeta</taxon>
    </lineage>
</organism>
<feature type="signal peptide" evidence="9">
    <location>
        <begin position="1"/>
        <end position="22"/>
    </location>
</feature>
<keyword evidence="6 7" id="KW-0326">Glycosidase</keyword>
<dbReference type="PANTHER" id="PTHR22600">
    <property type="entry name" value="BETA-HEXOSAMINIDASE"/>
    <property type="match status" value="1"/>
</dbReference>
<evidence type="ECO:0000313" key="12">
    <source>
        <dbReference type="EMBL" id="OIW34516.1"/>
    </source>
</evidence>
<protein>
    <recommendedName>
        <fullName evidence="7">Beta-hexosaminidase</fullName>
        <ecNumber evidence="7">3.2.1.52</ecNumber>
    </recommendedName>
</protein>
<dbReference type="InterPro" id="IPR029019">
    <property type="entry name" value="HEX_eukaryotic_N"/>
</dbReference>
<evidence type="ECO:0000259" key="10">
    <source>
        <dbReference type="Pfam" id="PF00728"/>
    </source>
</evidence>
<dbReference type="InParanoid" id="A0A1J7JYM2"/>
<dbReference type="PRINTS" id="PR00738">
    <property type="entry name" value="GLHYDRLASE20"/>
</dbReference>
<dbReference type="InterPro" id="IPR017853">
    <property type="entry name" value="GH"/>
</dbReference>
<reference evidence="12 13" key="1">
    <citation type="submission" date="2016-10" db="EMBL/GenBank/DDBJ databases">
        <title>Draft genome sequence of Coniochaeta ligniaria NRRL30616, a lignocellulolytic fungus for bioabatement of inhibitors in plant biomass hydrolysates.</title>
        <authorList>
            <consortium name="DOE Joint Genome Institute"/>
            <person name="Jimenez D.J."/>
            <person name="Hector R.E."/>
            <person name="Riley R."/>
            <person name="Sun H."/>
            <person name="Grigoriev I.V."/>
            <person name="Van Elsas J.D."/>
            <person name="Nichols N.N."/>
        </authorList>
    </citation>
    <scope>NUCLEOTIDE SEQUENCE [LARGE SCALE GENOMIC DNA]</scope>
    <source>
        <strain evidence="12 13">NRRL 30616</strain>
    </source>
</reference>
<dbReference type="Gene3D" id="3.30.379.10">
    <property type="entry name" value="Chitobiase/beta-hexosaminidase domain 2-like"/>
    <property type="match status" value="1"/>
</dbReference>
<name>A0A1J7JYM2_9PEZI</name>
<dbReference type="GO" id="GO:0016020">
    <property type="term" value="C:membrane"/>
    <property type="evidence" value="ECO:0007669"/>
    <property type="project" value="TreeGrafter"/>
</dbReference>